<comment type="caution">
    <text evidence="3">The sequence shown here is derived from an EMBL/GenBank/DDBJ whole genome shotgun (WGS) entry which is preliminary data.</text>
</comment>
<dbReference type="EMBL" id="CAMGYJ010000005">
    <property type="protein sequence ID" value="CAI0422693.1"/>
    <property type="molecule type" value="Genomic_DNA"/>
</dbReference>
<dbReference type="AlphaFoldDB" id="A0AAV0KMA1"/>
<dbReference type="EMBL" id="CAMGYJ010000005">
    <property type="protein sequence ID" value="CAI0422807.1"/>
    <property type="molecule type" value="Genomic_DNA"/>
</dbReference>
<dbReference type="PANTHER" id="PTHR31307">
    <property type="entry name" value="TRIHELIX TRANSCRIPTION FACTOR ASIL2"/>
    <property type="match status" value="1"/>
</dbReference>
<gene>
    <name evidence="2" type="ORF">LITE_LOCUS19230</name>
    <name evidence="3" type="ORF">LITE_LOCUS19276</name>
</gene>
<protein>
    <submittedName>
        <fullName evidence="3">Uncharacterized protein</fullName>
    </submittedName>
</protein>
<feature type="region of interest" description="Disordered" evidence="1">
    <location>
        <begin position="37"/>
        <end position="59"/>
    </location>
</feature>
<evidence type="ECO:0000256" key="1">
    <source>
        <dbReference type="SAM" id="MobiDB-lite"/>
    </source>
</evidence>
<proteinExistence type="predicted"/>
<evidence type="ECO:0000313" key="4">
    <source>
        <dbReference type="Proteomes" id="UP001154282"/>
    </source>
</evidence>
<dbReference type="GO" id="GO:0005634">
    <property type="term" value="C:nucleus"/>
    <property type="evidence" value="ECO:0007669"/>
    <property type="project" value="TreeGrafter"/>
</dbReference>
<keyword evidence="4" id="KW-1185">Reference proteome</keyword>
<reference evidence="3" key="1">
    <citation type="submission" date="2022-08" db="EMBL/GenBank/DDBJ databases">
        <authorList>
            <person name="Gutierrez-Valencia J."/>
        </authorList>
    </citation>
    <scope>NUCLEOTIDE SEQUENCE</scope>
</reference>
<dbReference type="Proteomes" id="UP001154282">
    <property type="component" value="Unassembled WGS sequence"/>
</dbReference>
<dbReference type="GO" id="GO:0000976">
    <property type="term" value="F:transcription cis-regulatory region binding"/>
    <property type="evidence" value="ECO:0007669"/>
    <property type="project" value="TreeGrafter"/>
</dbReference>
<evidence type="ECO:0000313" key="3">
    <source>
        <dbReference type="EMBL" id="CAI0422807.1"/>
    </source>
</evidence>
<organism evidence="3 4">
    <name type="scientific">Linum tenue</name>
    <dbReference type="NCBI Taxonomy" id="586396"/>
    <lineage>
        <taxon>Eukaryota</taxon>
        <taxon>Viridiplantae</taxon>
        <taxon>Streptophyta</taxon>
        <taxon>Embryophyta</taxon>
        <taxon>Tracheophyta</taxon>
        <taxon>Spermatophyta</taxon>
        <taxon>Magnoliopsida</taxon>
        <taxon>eudicotyledons</taxon>
        <taxon>Gunneridae</taxon>
        <taxon>Pentapetalae</taxon>
        <taxon>rosids</taxon>
        <taxon>fabids</taxon>
        <taxon>Malpighiales</taxon>
        <taxon>Linaceae</taxon>
        <taxon>Linum</taxon>
    </lineage>
</organism>
<dbReference type="PANTHER" id="PTHR31307:SF6">
    <property type="entry name" value="OS01G0718900 PROTEIN"/>
    <property type="match status" value="1"/>
</dbReference>
<sequence>MSKRQQMVELEKMRMDFHKDLEMQKREIMERVQSEIAKIQEEDSGVEEQPGISVEDASG</sequence>
<dbReference type="InterPro" id="IPR044823">
    <property type="entry name" value="ASIL1/2-like"/>
</dbReference>
<accession>A0AAV0KMA1</accession>
<evidence type="ECO:0000313" key="2">
    <source>
        <dbReference type="EMBL" id="CAI0422693.1"/>
    </source>
</evidence>
<name>A0AAV0KMA1_9ROSI</name>